<gene>
    <name evidence="1" type="ORF">OD816_000111</name>
</gene>
<proteinExistence type="predicted"/>
<reference evidence="1" key="1">
    <citation type="submission" date="2022-11" db="EMBL/GenBank/DDBJ databases">
        <title>Candidatus Alkanophaga archaea from heated hydrothermal vent sediment oxidize petroleum alkanes.</title>
        <authorList>
            <person name="Zehnle H."/>
            <person name="Laso-Perez R."/>
            <person name="Lipp J."/>
            <person name="Teske A."/>
            <person name="Wegener G."/>
        </authorList>
    </citation>
    <scope>NUCLEOTIDE SEQUENCE</scope>
    <source>
        <strain evidence="1">MCA70</strain>
    </source>
</reference>
<dbReference type="EMBL" id="JAPHEG010000001">
    <property type="protein sequence ID" value="MDF2952866.1"/>
    <property type="molecule type" value="Genomic_DNA"/>
</dbReference>
<dbReference type="AlphaFoldDB" id="A0AAE3P5E6"/>
<dbReference type="Gene3D" id="1.50.10.20">
    <property type="match status" value="1"/>
</dbReference>
<evidence type="ECO:0000313" key="1">
    <source>
        <dbReference type="EMBL" id="MDF2952866.1"/>
    </source>
</evidence>
<protein>
    <submittedName>
        <fullName evidence="1">Class II terpene cyclase family protein</fullName>
    </submittedName>
</protein>
<dbReference type="InterPro" id="IPR008930">
    <property type="entry name" value="Terpenoid_cyclase/PrenylTrfase"/>
</dbReference>
<accession>A0AAE3P5E6</accession>
<comment type="caution">
    <text evidence="1">The sequence shown here is derived from an EMBL/GenBank/DDBJ whole genome shotgun (WGS) entry which is preliminary data.</text>
</comment>
<name>A0AAE3P5E6_9BACT</name>
<organism evidence="1 2">
    <name type="scientific">Candidatus Thermodesulfobacterium syntrophicum</name>
    <dbReference type="NCBI Taxonomy" id="3060442"/>
    <lineage>
        <taxon>Bacteria</taxon>
        <taxon>Pseudomonadati</taxon>
        <taxon>Thermodesulfobacteriota</taxon>
        <taxon>Thermodesulfobacteria</taxon>
        <taxon>Thermodesulfobacteriales</taxon>
        <taxon>Thermodesulfobacteriaceae</taxon>
        <taxon>Thermodesulfobacterium</taxon>
    </lineage>
</organism>
<sequence length="116" mass="13640">MRTLNKLIDFVLKREKSEGGFGATPFLPATIEDTYYAVKILYLCNYSPNKNLLKKFLVRQNILELYIKPFAKYFKLLNYLNLLNTFPQPIINICKNNLKISFYKNLTNLETFFGNI</sequence>
<dbReference type="Proteomes" id="UP001144110">
    <property type="component" value="Unassembled WGS sequence"/>
</dbReference>
<evidence type="ECO:0000313" key="2">
    <source>
        <dbReference type="Proteomes" id="UP001144110"/>
    </source>
</evidence>
<dbReference type="SUPFAM" id="SSF48239">
    <property type="entry name" value="Terpenoid cyclases/Protein prenyltransferases"/>
    <property type="match status" value="1"/>
</dbReference>